<proteinExistence type="predicted"/>
<dbReference type="SMART" id="SM00530">
    <property type="entry name" value="HTH_XRE"/>
    <property type="match status" value="1"/>
</dbReference>
<dbReference type="InterPro" id="IPR010982">
    <property type="entry name" value="Lambda_DNA-bd_dom_sf"/>
</dbReference>
<dbReference type="InterPro" id="IPR050807">
    <property type="entry name" value="TransReg_Diox_bact_type"/>
</dbReference>
<dbReference type="KEGG" id="sfy:GFH48_18950"/>
<dbReference type="GO" id="GO:0003677">
    <property type="term" value="F:DNA binding"/>
    <property type="evidence" value="ECO:0007669"/>
    <property type="project" value="UniProtKB-KW"/>
</dbReference>
<dbReference type="Gene3D" id="1.10.260.40">
    <property type="entry name" value="lambda repressor-like DNA-binding domains"/>
    <property type="match status" value="1"/>
</dbReference>
<dbReference type="GO" id="GO:0003700">
    <property type="term" value="F:DNA-binding transcription factor activity"/>
    <property type="evidence" value="ECO:0007669"/>
    <property type="project" value="TreeGrafter"/>
</dbReference>
<keyword evidence="5" id="KW-1185">Reference proteome</keyword>
<evidence type="ECO:0000313" key="4">
    <source>
        <dbReference type="EMBL" id="QFZ75068.1"/>
    </source>
</evidence>
<keyword evidence="1" id="KW-0238">DNA-binding</keyword>
<dbReference type="PANTHER" id="PTHR46797:SF1">
    <property type="entry name" value="METHYLPHOSPHONATE SYNTHASE"/>
    <property type="match status" value="1"/>
</dbReference>
<dbReference type="Proteomes" id="UP000326179">
    <property type="component" value="Chromosome"/>
</dbReference>
<evidence type="ECO:0000256" key="2">
    <source>
        <dbReference type="SAM" id="MobiDB-lite"/>
    </source>
</evidence>
<organism evidence="4 5">
    <name type="scientific">Streptomyces fagopyri</name>
    <dbReference type="NCBI Taxonomy" id="2662397"/>
    <lineage>
        <taxon>Bacteria</taxon>
        <taxon>Bacillati</taxon>
        <taxon>Actinomycetota</taxon>
        <taxon>Actinomycetes</taxon>
        <taxon>Kitasatosporales</taxon>
        <taxon>Streptomycetaceae</taxon>
        <taxon>Streptomyces</taxon>
    </lineage>
</organism>
<sequence>MKTNGLLIRRRRIELGHGMNRFAALAGISGAALSRIENGQRQPRPETLKKITDALGCPLREVMAEESGGGPVYQTGSTAGNDEEAGYQPASPVEQSVPTAK</sequence>
<name>A0A5Q0LDR0_9ACTN</name>
<dbReference type="RefSeq" id="WP_153289343.1">
    <property type="nucleotide sequence ID" value="NZ_CP045643.1"/>
</dbReference>
<feature type="region of interest" description="Disordered" evidence="2">
    <location>
        <begin position="65"/>
        <end position="101"/>
    </location>
</feature>
<dbReference type="CDD" id="cd00093">
    <property type="entry name" value="HTH_XRE"/>
    <property type="match status" value="1"/>
</dbReference>
<dbReference type="SUPFAM" id="SSF47413">
    <property type="entry name" value="lambda repressor-like DNA-binding domains"/>
    <property type="match status" value="1"/>
</dbReference>
<dbReference type="Pfam" id="PF01381">
    <property type="entry name" value="HTH_3"/>
    <property type="match status" value="1"/>
</dbReference>
<dbReference type="PROSITE" id="PS50943">
    <property type="entry name" value="HTH_CROC1"/>
    <property type="match status" value="1"/>
</dbReference>
<protein>
    <submittedName>
        <fullName evidence="4">Helix-turn-helix domain-containing protein</fullName>
    </submittedName>
</protein>
<dbReference type="AlphaFoldDB" id="A0A5Q0LDR0"/>
<feature type="domain" description="HTH cro/C1-type" evidence="3">
    <location>
        <begin position="8"/>
        <end position="62"/>
    </location>
</feature>
<reference evidence="4 5" key="1">
    <citation type="submission" date="2019-10" db="EMBL/GenBank/DDBJ databases">
        <title>A novel species.</title>
        <authorList>
            <person name="Gao J."/>
        </authorList>
    </citation>
    <scope>NUCLEOTIDE SEQUENCE [LARGE SCALE GENOMIC DNA]</scope>
    <source>
        <strain evidence="4 5">QMT-28</strain>
    </source>
</reference>
<dbReference type="GO" id="GO:0005829">
    <property type="term" value="C:cytosol"/>
    <property type="evidence" value="ECO:0007669"/>
    <property type="project" value="TreeGrafter"/>
</dbReference>
<dbReference type="InterPro" id="IPR001387">
    <property type="entry name" value="Cro/C1-type_HTH"/>
</dbReference>
<gene>
    <name evidence="4" type="ORF">GFH48_18950</name>
</gene>
<dbReference type="EMBL" id="CP045643">
    <property type="protein sequence ID" value="QFZ75068.1"/>
    <property type="molecule type" value="Genomic_DNA"/>
</dbReference>
<accession>A0A5Q0LDR0</accession>
<evidence type="ECO:0000256" key="1">
    <source>
        <dbReference type="ARBA" id="ARBA00023125"/>
    </source>
</evidence>
<evidence type="ECO:0000313" key="5">
    <source>
        <dbReference type="Proteomes" id="UP000326179"/>
    </source>
</evidence>
<evidence type="ECO:0000259" key="3">
    <source>
        <dbReference type="PROSITE" id="PS50943"/>
    </source>
</evidence>
<dbReference type="PANTHER" id="PTHR46797">
    <property type="entry name" value="HTH-TYPE TRANSCRIPTIONAL REGULATOR"/>
    <property type="match status" value="1"/>
</dbReference>